<evidence type="ECO:0000256" key="2">
    <source>
        <dbReference type="ARBA" id="ARBA00022737"/>
    </source>
</evidence>
<dbReference type="VEuPathDB" id="FungiDB:SPRG_06803"/>
<dbReference type="Pfam" id="PF23410">
    <property type="entry name" value="Beta-prop_VPS8"/>
    <property type="match status" value="1"/>
</dbReference>
<dbReference type="SMART" id="SM00320">
    <property type="entry name" value="WD40"/>
    <property type="match status" value="10"/>
</dbReference>
<dbReference type="PROSITE" id="PS00678">
    <property type="entry name" value="WD_REPEATS_1"/>
    <property type="match status" value="1"/>
</dbReference>
<name>A0A067CLV2_SAPPC</name>
<dbReference type="EMBL" id="KK583216">
    <property type="protein sequence ID" value="KDO27536.1"/>
    <property type="molecule type" value="Genomic_DNA"/>
</dbReference>
<sequence length="621" mass="66822">MTSVVMELEHAIGFSGIPAGLHFHPNGAEYVYPAGGCIVIASLSDPHNQVFLRGHDGNISALAMSPTGGLLASGQYGSNSDVLVWDYAARRLLHRFSEHDFGINGVAFSHDERLLCTVGAERDGRIFIWDLETGNIVTTQQKLQLNVLAVTWGGFHRDVKRRDTTSYLFATGGARMLTFWVLNPASGELAPAKVEFGAPVVRDYTCVQFTPDRETLVAGTTSGDFAVVNVKTRRFLHSISACTCGVSSIVALDAGVLVGGGNGDVLFFNHDYVDSAKVALVGPVSGLSLATSTIGRQTLELLAGTQHGNMYLVKFTPGNCQLTSALLCENHFRGVLAVAFATESDRFATLASDCTVRIWDASDYSVVVAASVHDAGMPHCLAYSLDILLTGWSDGCIRCHGSDNGDFLWSIDNAHTGGVTALALSNNQRFIVSGGAGGDVRVWDLRKRDMVSHLKEHSMTVSGLALFDDDVHLLSCSRDKAFLCWELRSERRISSHIQRMGGLNAIALSRNQSIVLTVGQEKRISFWDLRIETPINVITKAHVDEATCIAVAHALPLFATGGTDQVVKLWSFDTGALLVDGIGHSGSVRSLAFSPDDRQLVTVGDEGGIFVWNIYTDGVGC</sequence>
<dbReference type="PANTHER" id="PTHR13720:SF39">
    <property type="entry name" value="F-BOX DOMAIN-CONTAINING PROTEIN"/>
    <property type="match status" value="1"/>
</dbReference>
<feature type="repeat" description="WD" evidence="3">
    <location>
        <begin position="96"/>
        <end position="139"/>
    </location>
</feature>
<dbReference type="Pfam" id="PF00400">
    <property type="entry name" value="WD40"/>
    <property type="match status" value="5"/>
</dbReference>
<evidence type="ECO:0000256" key="3">
    <source>
        <dbReference type="PROSITE-ProRule" id="PRU00221"/>
    </source>
</evidence>
<proteinExistence type="predicted"/>
<keyword evidence="5" id="KW-1185">Reference proteome</keyword>
<feature type="repeat" description="WD" evidence="3">
    <location>
        <begin position="539"/>
        <end position="580"/>
    </location>
</feature>
<dbReference type="InterPro" id="IPR001680">
    <property type="entry name" value="WD40_rpt"/>
</dbReference>
<dbReference type="KEGG" id="spar:SPRG_06803"/>
<dbReference type="OMA" id="RVWEMKS"/>
<dbReference type="InterPro" id="IPR050630">
    <property type="entry name" value="WD_repeat_EMAP"/>
</dbReference>
<dbReference type="SUPFAM" id="SSF50978">
    <property type="entry name" value="WD40 repeat-like"/>
    <property type="match status" value="2"/>
</dbReference>
<evidence type="ECO:0000313" key="4">
    <source>
        <dbReference type="EMBL" id="KDO27536.1"/>
    </source>
</evidence>
<gene>
    <name evidence="4" type="ORF">SPRG_06803</name>
</gene>
<evidence type="ECO:0000313" key="5">
    <source>
        <dbReference type="Proteomes" id="UP000030745"/>
    </source>
</evidence>
<feature type="repeat" description="WD" evidence="3">
    <location>
        <begin position="454"/>
        <end position="495"/>
    </location>
</feature>
<reference evidence="4 5" key="1">
    <citation type="journal article" date="2013" name="PLoS Genet.">
        <title>Distinctive expansion of potential virulence genes in the genome of the oomycete fish pathogen Saprolegnia parasitica.</title>
        <authorList>
            <person name="Jiang R.H."/>
            <person name="de Bruijn I."/>
            <person name="Haas B.J."/>
            <person name="Belmonte R."/>
            <person name="Lobach L."/>
            <person name="Christie J."/>
            <person name="van den Ackerveken G."/>
            <person name="Bottin A."/>
            <person name="Bulone V."/>
            <person name="Diaz-Moreno S.M."/>
            <person name="Dumas B."/>
            <person name="Fan L."/>
            <person name="Gaulin E."/>
            <person name="Govers F."/>
            <person name="Grenville-Briggs L.J."/>
            <person name="Horner N.R."/>
            <person name="Levin J.Z."/>
            <person name="Mammella M."/>
            <person name="Meijer H.J."/>
            <person name="Morris P."/>
            <person name="Nusbaum C."/>
            <person name="Oome S."/>
            <person name="Phillips A.J."/>
            <person name="van Rooyen D."/>
            <person name="Rzeszutek E."/>
            <person name="Saraiva M."/>
            <person name="Secombes C.J."/>
            <person name="Seidl M.F."/>
            <person name="Snel B."/>
            <person name="Stassen J.H."/>
            <person name="Sykes S."/>
            <person name="Tripathy S."/>
            <person name="van den Berg H."/>
            <person name="Vega-Arreguin J.C."/>
            <person name="Wawra S."/>
            <person name="Young S.K."/>
            <person name="Zeng Q."/>
            <person name="Dieguez-Uribeondo J."/>
            <person name="Russ C."/>
            <person name="Tyler B.M."/>
            <person name="van West P."/>
        </authorList>
    </citation>
    <scope>NUCLEOTIDE SEQUENCE [LARGE SCALE GENOMIC DNA]</scope>
    <source>
        <strain evidence="4 5">CBS 223.65</strain>
    </source>
</reference>
<feature type="repeat" description="WD" evidence="3">
    <location>
        <begin position="328"/>
        <end position="369"/>
    </location>
</feature>
<dbReference type="Gene3D" id="2.130.10.10">
    <property type="entry name" value="YVTN repeat-like/Quinoprotein amine dehydrogenase"/>
    <property type="match status" value="3"/>
</dbReference>
<dbReference type="Proteomes" id="UP000030745">
    <property type="component" value="Unassembled WGS sequence"/>
</dbReference>
<dbReference type="InterPro" id="IPR019775">
    <property type="entry name" value="WD40_repeat_CS"/>
</dbReference>
<dbReference type="RefSeq" id="XP_012201663.1">
    <property type="nucleotide sequence ID" value="XM_012346273.1"/>
</dbReference>
<feature type="repeat" description="WD" evidence="3">
    <location>
        <begin position="412"/>
        <end position="453"/>
    </location>
</feature>
<dbReference type="GO" id="GO:0005929">
    <property type="term" value="C:cilium"/>
    <property type="evidence" value="ECO:0007669"/>
    <property type="project" value="UniProtKB-ARBA"/>
</dbReference>
<keyword evidence="2" id="KW-0677">Repeat</keyword>
<keyword evidence="1 3" id="KW-0853">WD repeat</keyword>
<dbReference type="GeneID" id="24129129"/>
<dbReference type="AlphaFoldDB" id="A0A067CLV2"/>
<protein>
    <submittedName>
        <fullName evidence="4">Uncharacterized protein</fullName>
    </submittedName>
</protein>
<accession>A0A067CLV2</accession>
<organism evidence="4 5">
    <name type="scientific">Saprolegnia parasitica (strain CBS 223.65)</name>
    <dbReference type="NCBI Taxonomy" id="695850"/>
    <lineage>
        <taxon>Eukaryota</taxon>
        <taxon>Sar</taxon>
        <taxon>Stramenopiles</taxon>
        <taxon>Oomycota</taxon>
        <taxon>Saprolegniomycetes</taxon>
        <taxon>Saprolegniales</taxon>
        <taxon>Saprolegniaceae</taxon>
        <taxon>Saprolegnia</taxon>
    </lineage>
</organism>
<dbReference type="PANTHER" id="PTHR13720">
    <property type="entry name" value="WD-40 REPEAT PROTEIN"/>
    <property type="match status" value="1"/>
</dbReference>
<dbReference type="InterPro" id="IPR036322">
    <property type="entry name" value="WD40_repeat_dom_sf"/>
</dbReference>
<dbReference type="PROSITE" id="PS50294">
    <property type="entry name" value="WD_REPEATS_REGION"/>
    <property type="match status" value="3"/>
</dbReference>
<dbReference type="PROSITE" id="PS50082">
    <property type="entry name" value="WD_REPEATS_2"/>
    <property type="match status" value="6"/>
</dbReference>
<dbReference type="STRING" id="695850.A0A067CLV2"/>
<dbReference type="InterPro" id="IPR015943">
    <property type="entry name" value="WD40/YVTN_repeat-like_dom_sf"/>
</dbReference>
<feature type="repeat" description="WD" evidence="3">
    <location>
        <begin position="581"/>
        <end position="614"/>
    </location>
</feature>
<evidence type="ECO:0000256" key="1">
    <source>
        <dbReference type="ARBA" id="ARBA00022574"/>
    </source>
</evidence>
<dbReference type="OrthoDB" id="10264376at2759"/>